<dbReference type="AlphaFoldDB" id="A0A7J6EQR0"/>
<accession>A0A7J6EQR0</accession>
<gene>
    <name evidence="1" type="ORF">G4B88_010690</name>
</gene>
<proteinExistence type="predicted"/>
<name>A0A7J6EQR0_CANSA</name>
<sequence>MRDPLPMGAPTLMMSPQAVSPRIVKAELKHWEHLGLRFPSSIEGINPQADYWKQHDNKGFAIDIQLTQIKL</sequence>
<evidence type="ECO:0000313" key="1">
    <source>
        <dbReference type="EMBL" id="KAF4360695.1"/>
    </source>
</evidence>
<reference evidence="1 2" key="1">
    <citation type="journal article" date="2020" name="bioRxiv">
        <title>Sequence and annotation of 42 cannabis genomes reveals extensive copy number variation in cannabinoid synthesis and pathogen resistance genes.</title>
        <authorList>
            <person name="Mckernan K.J."/>
            <person name="Helbert Y."/>
            <person name="Kane L.T."/>
            <person name="Ebling H."/>
            <person name="Zhang L."/>
            <person name="Liu B."/>
            <person name="Eaton Z."/>
            <person name="Mclaughlin S."/>
            <person name="Kingan S."/>
            <person name="Baybayan P."/>
            <person name="Concepcion G."/>
            <person name="Jordan M."/>
            <person name="Riva A."/>
            <person name="Barbazuk W."/>
            <person name="Harkins T."/>
        </authorList>
    </citation>
    <scope>NUCLEOTIDE SEQUENCE [LARGE SCALE GENOMIC DNA]</scope>
    <source>
        <strain evidence="2">cv. Jamaican Lion 4</strain>
        <tissue evidence="1">Leaf</tissue>
    </source>
</reference>
<comment type="caution">
    <text evidence="1">The sequence shown here is derived from an EMBL/GenBank/DDBJ whole genome shotgun (WGS) entry which is preliminary data.</text>
</comment>
<organism evidence="1 2">
    <name type="scientific">Cannabis sativa</name>
    <name type="common">Hemp</name>
    <name type="synonym">Marijuana</name>
    <dbReference type="NCBI Taxonomy" id="3483"/>
    <lineage>
        <taxon>Eukaryota</taxon>
        <taxon>Viridiplantae</taxon>
        <taxon>Streptophyta</taxon>
        <taxon>Embryophyta</taxon>
        <taxon>Tracheophyta</taxon>
        <taxon>Spermatophyta</taxon>
        <taxon>Magnoliopsida</taxon>
        <taxon>eudicotyledons</taxon>
        <taxon>Gunneridae</taxon>
        <taxon>Pentapetalae</taxon>
        <taxon>rosids</taxon>
        <taxon>fabids</taxon>
        <taxon>Rosales</taxon>
        <taxon>Cannabaceae</taxon>
        <taxon>Cannabis</taxon>
    </lineage>
</organism>
<evidence type="ECO:0000313" key="2">
    <source>
        <dbReference type="Proteomes" id="UP000583929"/>
    </source>
</evidence>
<protein>
    <submittedName>
        <fullName evidence="1">Uncharacterized protein</fullName>
    </submittedName>
</protein>
<dbReference type="EMBL" id="JAATIQ010000343">
    <property type="protein sequence ID" value="KAF4360695.1"/>
    <property type="molecule type" value="Genomic_DNA"/>
</dbReference>
<keyword evidence="2" id="KW-1185">Reference proteome</keyword>
<dbReference type="Proteomes" id="UP000583929">
    <property type="component" value="Unassembled WGS sequence"/>
</dbReference>